<dbReference type="InterPro" id="IPR014710">
    <property type="entry name" value="RmlC-like_jellyroll"/>
</dbReference>
<dbReference type="InterPro" id="IPR013096">
    <property type="entry name" value="Cupin_2"/>
</dbReference>
<evidence type="ECO:0000259" key="1">
    <source>
        <dbReference type="Pfam" id="PF07883"/>
    </source>
</evidence>
<keyword evidence="3" id="KW-1185">Reference proteome</keyword>
<dbReference type="Gene3D" id="2.60.120.10">
    <property type="entry name" value="Jelly Rolls"/>
    <property type="match status" value="1"/>
</dbReference>
<organism evidence="2 3">
    <name type="scientific">Benzoatithermus flavus</name>
    <dbReference type="NCBI Taxonomy" id="3108223"/>
    <lineage>
        <taxon>Bacteria</taxon>
        <taxon>Pseudomonadati</taxon>
        <taxon>Pseudomonadota</taxon>
        <taxon>Alphaproteobacteria</taxon>
        <taxon>Geminicoccales</taxon>
        <taxon>Geminicoccaceae</taxon>
        <taxon>Benzoatithermus</taxon>
    </lineage>
</organism>
<feature type="domain" description="Cupin type-2" evidence="1">
    <location>
        <begin position="38"/>
        <end position="91"/>
    </location>
</feature>
<dbReference type="EMBL" id="JBBLZC010000002">
    <property type="protein sequence ID" value="MEK0082239.1"/>
    <property type="molecule type" value="Genomic_DNA"/>
</dbReference>
<reference evidence="2 3" key="1">
    <citation type="submission" date="2024-01" db="EMBL/GenBank/DDBJ databases">
        <title>Multi-omics insights into the function and evolution of sodium benzoate biodegradation pathways in Benzoatithermus flavus gen. nov., sp. nov. from hot spring.</title>
        <authorList>
            <person name="Hu C.-J."/>
            <person name="Li W.-J."/>
        </authorList>
    </citation>
    <scope>NUCLEOTIDE SEQUENCE [LARGE SCALE GENOMIC DNA]</scope>
    <source>
        <strain evidence="2 3">SYSU G07066</strain>
    </source>
</reference>
<name>A0ABU8XME6_9PROT</name>
<dbReference type="Pfam" id="PF07883">
    <property type="entry name" value="Cupin_2"/>
    <property type="match status" value="1"/>
</dbReference>
<evidence type="ECO:0000313" key="3">
    <source>
        <dbReference type="Proteomes" id="UP001375743"/>
    </source>
</evidence>
<gene>
    <name evidence="2" type="ORF">U1T56_03675</name>
</gene>
<dbReference type="InterPro" id="IPR011051">
    <property type="entry name" value="RmlC_Cupin_sf"/>
</dbReference>
<dbReference type="SUPFAM" id="SSF51182">
    <property type="entry name" value="RmlC-like cupins"/>
    <property type="match status" value="1"/>
</dbReference>
<dbReference type="Proteomes" id="UP001375743">
    <property type="component" value="Unassembled WGS sequence"/>
</dbReference>
<proteinExistence type="predicted"/>
<evidence type="ECO:0000313" key="2">
    <source>
        <dbReference type="EMBL" id="MEK0082239.1"/>
    </source>
</evidence>
<accession>A0ABU8XME6</accession>
<dbReference type="RefSeq" id="WP_418158087.1">
    <property type="nucleotide sequence ID" value="NZ_JBBLZC010000002.1"/>
</dbReference>
<sequence>MQDWIASLDRIVAALEETPEGKRFHYPIRHGSMRVGVYAPRPPHDPQAPHEQDELYIVISGSGTFVKGDERRPFRPGDAIFVEAGVPHRFEDYDAGFATWVVFWGPRGGERDATASEGA</sequence>
<protein>
    <submittedName>
        <fullName evidence="2">Cupin domain-containing protein</fullName>
    </submittedName>
</protein>
<comment type="caution">
    <text evidence="2">The sequence shown here is derived from an EMBL/GenBank/DDBJ whole genome shotgun (WGS) entry which is preliminary data.</text>
</comment>